<evidence type="ECO:0000259" key="8">
    <source>
        <dbReference type="Pfam" id="PF16901"/>
    </source>
</evidence>
<dbReference type="GO" id="GO:0046168">
    <property type="term" value="P:glycerol-3-phosphate catabolic process"/>
    <property type="evidence" value="ECO:0007669"/>
    <property type="project" value="TreeGrafter"/>
</dbReference>
<dbReference type="Pfam" id="PF01266">
    <property type="entry name" value="DAO"/>
    <property type="match status" value="1"/>
</dbReference>
<evidence type="ECO:0000259" key="7">
    <source>
        <dbReference type="Pfam" id="PF01266"/>
    </source>
</evidence>
<accession>A0A162KPP7</accession>
<keyword evidence="4" id="KW-0274">FAD</keyword>
<dbReference type="InterPro" id="IPR006076">
    <property type="entry name" value="FAD-dep_OxRdtase"/>
</dbReference>
<gene>
    <name evidence="9" type="ORF">AUP44_07720</name>
</gene>
<dbReference type="GO" id="GO:0004368">
    <property type="term" value="F:glycerol-3-phosphate dehydrogenase (quinone) activity"/>
    <property type="evidence" value="ECO:0007669"/>
    <property type="project" value="InterPro"/>
</dbReference>
<sequence length="600" mass="65771">MTTRTRGYRLDVLAKAPDPDVVVIGGGINGISVYRELALQGLRVVLAEAQDYCAGASGALSRMIHGGLRYMENGEFDLVREALRERDLLLRNAPHFVAPLATTVPVFEYLSGIGNAPLRFVGLSRKPSRRGAAVLKLGLTFYDIFTRKSRMVPTHRFAGKARTARDWPDLNPKVKCSATYYDAWITHPERLGLEMIRDLEATCPDAVAVNYLAAEGTDGDALLLRDRIGGREFRLRPKLVVNATGAWIDLTNRRVANLVDAPGAGPLPRMIGGTKGSHLIVRNPRLLKALGDQMIYYENQEGRVCILFPYFGNVLIGSTDIKVDTPEGVHCETDERAYMLQSLRFVFPDIEITPDQILYTFSGVRPLTNAAAATTGQIPRDHHCRFVPEEAGLPFPVMCMIGGKWTTFRGFGEIAADQALDRLGGRRRVSTDTLAIGGGRDFPPAGPARERWIADLAAATGIGAHRARALAERYGSAARRLADDFLAAGDRPLATHPGYGTAEIRHLIRAEHVEALEDLICRRTSLAISGELSADLLDELLALLAGERGWTADRAADERARTLDRLAALHDVTEDMLRARNDTTRAASRARTEPASEHLA</sequence>
<reference evidence="9 10" key="1">
    <citation type="submission" date="2015-12" db="EMBL/GenBank/DDBJ databases">
        <title>Genome sequence of Tistrella mobilis MCCC 1A02139.</title>
        <authorList>
            <person name="Lu L."/>
            <person name="Lai Q."/>
            <person name="Shao Z."/>
            <person name="Qian P."/>
        </authorList>
    </citation>
    <scope>NUCLEOTIDE SEQUENCE [LARGE SCALE GENOMIC DNA]</scope>
    <source>
        <strain evidence="9 10">MCCC 1A02139</strain>
    </source>
</reference>
<dbReference type="Gene3D" id="1.10.8.870">
    <property type="entry name" value="Alpha-glycerophosphate oxidase, cap domain"/>
    <property type="match status" value="1"/>
</dbReference>
<dbReference type="Proteomes" id="UP000075787">
    <property type="component" value="Unassembled WGS sequence"/>
</dbReference>
<feature type="region of interest" description="Disordered" evidence="6">
    <location>
        <begin position="579"/>
        <end position="600"/>
    </location>
</feature>
<dbReference type="PANTHER" id="PTHR11985">
    <property type="entry name" value="GLYCEROL-3-PHOSPHATE DEHYDROGENASE"/>
    <property type="match status" value="1"/>
</dbReference>
<dbReference type="InterPro" id="IPR038299">
    <property type="entry name" value="DAO_C_sf"/>
</dbReference>
<dbReference type="Gene3D" id="3.30.9.10">
    <property type="entry name" value="D-Amino Acid Oxidase, subunit A, domain 2"/>
    <property type="match status" value="1"/>
</dbReference>
<evidence type="ECO:0000256" key="4">
    <source>
        <dbReference type="ARBA" id="ARBA00022827"/>
    </source>
</evidence>
<dbReference type="RefSeq" id="WP_062765494.1">
    <property type="nucleotide sequence ID" value="NZ_CP121045.1"/>
</dbReference>
<comment type="cofactor">
    <cofactor evidence="1">
        <name>FAD</name>
        <dbReference type="ChEBI" id="CHEBI:57692"/>
    </cofactor>
</comment>
<dbReference type="Pfam" id="PF16901">
    <property type="entry name" value="DAO_C"/>
    <property type="match status" value="1"/>
</dbReference>
<dbReference type="OrthoDB" id="9766796at2"/>
<dbReference type="PRINTS" id="PR01001">
    <property type="entry name" value="FADG3PDH"/>
</dbReference>
<evidence type="ECO:0000313" key="9">
    <source>
        <dbReference type="EMBL" id="KYO51812.1"/>
    </source>
</evidence>
<evidence type="ECO:0000256" key="6">
    <source>
        <dbReference type="SAM" id="MobiDB-lite"/>
    </source>
</evidence>
<protein>
    <submittedName>
        <fullName evidence="9">Glycerol-3-phosphate dehydrogenase</fullName>
    </submittedName>
</protein>
<comment type="similarity">
    <text evidence="2">Belongs to the FAD-dependent glycerol-3-phosphate dehydrogenase family.</text>
</comment>
<evidence type="ECO:0000256" key="5">
    <source>
        <dbReference type="ARBA" id="ARBA00023002"/>
    </source>
</evidence>
<feature type="domain" description="Alpha-glycerophosphate oxidase C-terminal" evidence="8">
    <location>
        <begin position="430"/>
        <end position="554"/>
    </location>
</feature>
<dbReference type="InterPro" id="IPR031656">
    <property type="entry name" value="DAO_C"/>
</dbReference>
<keyword evidence="5" id="KW-0560">Oxidoreductase</keyword>
<organism evidence="9 10">
    <name type="scientific">Tistrella mobilis</name>
    <dbReference type="NCBI Taxonomy" id="171437"/>
    <lineage>
        <taxon>Bacteria</taxon>
        <taxon>Pseudomonadati</taxon>
        <taxon>Pseudomonadota</taxon>
        <taxon>Alphaproteobacteria</taxon>
        <taxon>Geminicoccales</taxon>
        <taxon>Geminicoccaceae</taxon>
        <taxon>Tistrella</taxon>
    </lineage>
</organism>
<evidence type="ECO:0000256" key="2">
    <source>
        <dbReference type="ARBA" id="ARBA00007330"/>
    </source>
</evidence>
<keyword evidence="3" id="KW-0285">Flavoprotein</keyword>
<comment type="caution">
    <text evidence="9">The sequence shown here is derived from an EMBL/GenBank/DDBJ whole genome shotgun (WGS) entry which is preliminary data.</text>
</comment>
<evidence type="ECO:0000313" key="10">
    <source>
        <dbReference type="Proteomes" id="UP000075787"/>
    </source>
</evidence>
<dbReference type="Gene3D" id="3.50.50.60">
    <property type="entry name" value="FAD/NAD(P)-binding domain"/>
    <property type="match status" value="1"/>
</dbReference>
<dbReference type="GeneID" id="97242272"/>
<dbReference type="PANTHER" id="PTHR11985:SF15">
    <property type="entry name" value="GLYCEROL-3-PHOSPHATE DEHYDROGENASE, MITOCHONDRIAL"/>
    <property type="match status" value="1"/>
</dbReference>
<feature type="compositionally biased region" description="Basic and acidic residues" evidence="6">
    <location>
        <begin position="590"/>
        <end position="600"/>
    </location>
</feature>
<proteinExistence type="inferred from homology"/>
<name>A0A162KPP7_9PROT</name>
<evidence type="ECO:0000256" key="3">
    <source>
        <dbReference type="ARBA" id="ARBA00022630"/>
    </source>
</evidence>
<evidence type="ECO:0000256" key="1">
    <source>
        <dbReference type="ARBA" id="ARBA00001974"/>
    </source>
</evidence>
<dbReference type="AlphaFoldDB" id="A0A162KPP7"/>
<dbReference type="EMBL" id="LPZR01000165">
    <property type="protein sequence ID" value="KYO51812.1"/>
    <property type="molecule type" value="Genomic_DNA"/>
</dbReference>
<dbReference type="SUPFAM" id="SSF51905">
    <property type="entry name" value="FAD/NAD(P)-binding domain"/>
    <property type="match status" value="1"/>
</dbReference>
<dbReference type="InterPro" id="IPR000447">
    <property type="entry name" value="G3P_DH_FAD-dep"/>
</dbReference>
<feature type="domain" description="FAD dependent oxidoreductase" evidence="7">
    <location>
        <begin position="20"/>
        <end position="369"/>
    </location>
</feature>
<dbReference type="InterPro" id="IPR036188">
    <property type="entry name" value="FAD/NAD-bd_sf"/>
</dbReference>